<name>A0A5N5E4Z2_RHOER</name>
<organism evidence="1 2">
    <name type="scientific">Rhodococcus erythropolis</name>
    <name type="common">Arthrobacter picolinophilus</name>
    <dbReference type="NCBI Taxonomy" id="1833"/>
    <lineage>
        <taxon>Bacteria</taxon>
        <taxon>Bacillati</taxon>
        <taxon>Actinomycetota</taxon>
        <taxon>Actinomycetes</taxon>
        <taxon>Mycobacteriales</taxon>
        <taxon>Nocardiaceae</taxon>
        <taxon>Rhodococcus</taxon>
        <taxon>Rhodococcus erythropolis group</taxon>
    </lineage>
</organism>
<proteinExistence type="predicted"/>
<dbReference type="AlphaFoldDB" id="A0A5N5E4Z2"/>
<comment type="caution">
    <text evidence="1">The sequence shown here is derived from an EMBL/GenBank/DDBJ whole genome shotgun (WGS) entry which is preliminary data.</text>
</comment>
<protein>
    <submittedName>
        <fullName evidence="1">Uncharacterized protein</fullName>
    </submittedName>
</protein>
<sequence>MAVRLEPSEHAAWSAVLAASPWRSLAHWCREVVSDALIRSLNTPSRVTELADISADDAAHFVHLCAQLNELARGSNRLGRVVADSLDTARAVADVAVSLLPEIEKRDTSQNLMEERRTKLVNVRLTDEEFEAWSDAARRAGYVRVSMWVRHTVASLIGYTVAPVSLTVPAGLEEVRNHLAGAVTNLAQLSDVADNYDLVLGEKFAQVHARIVELLRRYHALGRRT</sequence>
<dbReference type="Proteomes" id="UP000325576">
    <property type="component" value="Unassembled WGS sequence"/>
</dbReference>
<evidence type="ECO:0000313" key="2">
    <source>
        <dbReference type="Proteomes" id="UP000325576"/>
    </source>
</evidence>
<dbReference type="EMBL" id="MRBO01000351">
    <property type="protein sequence ID" value="KAB2585277.1"/>
    <property type="molecule type" value="Genomic_DNA"/>
</dbReference>
<accession>A0A5N5E4Z2</accession>
<reference evidence="1 2" key="1">
    <citation type="journal article" date="2017" name="Poromechanics V (2013)">
        <title>Genomic Characterization of the Arsenic-Tolerant Actinobacterium, &lt;i&gt;Rhodococcus erythropolis&lt;/i&gt; S43.</title>
        <authorList>
            <person name="Retamal-Morales G."/>
            <person name="Mehnert M."/>
            <person name="Schwabe R."/>
            <person name="Tischler D."/>
            <person name="Schloemann M."/>
            <person name="Levican G.J."/>
        </authorList>
    </citation>
    <scope>NUCLEOTIDE SEQUENCE [LARGE SCALE GENOMIC DNA]</scope>
    <source>
        <strain evidence="1 2">S43</strain>
    </source>
</reference>
<gene>
    <name evidence="1" type="ORF">BS297_11230</name>
</gene>
<evidence type="ECO:0000313" key="1">
    <source>
        <dbReference type="EMBL" id="KAB2585277.1"/>
    </source>
</evidence>